<keyword evidence="3" id="KW-1185">Reference proteome</keyword>
<dbReference type="PANTHER" id="PTHR28243:SF1">
    <property type="entry name" value="PYRIDOXAMINE 5'-PHOSPHATE OXIDASE ALR4036 FAMILY FMN-BINDING DOMAIN-CONTAINING PROTEIN"/>
    <property type="match status" value="1"/>
</dbReference>
<gene>
    <name evidence="2" type="ORF">BZG36_00415</name>
</gene>
<sequence>MEWKQRIEKQLAANIKEVKDAAYVQLATVANGRPANRTVVFRGFIGEDHSKETEWQSDLLCFDVDIRTPKIKQIEACPFGEICWWMSKTGDQFRLTGQMHLIANPTHPVHSSKTVPDHLAEDHICARHPEKGLVWDWEQERVRQWEKCSPGLRANWVWPSPGQPKASNDPSSIMQFVPKFDLKEPPAHPNGQQYTPEEHQELARLGKDHFVILAFEVERVDHYKPYEQPQQRVIFEKQEGTGEWKMTEVNP</sequence>
<feature type="domain" description="Pyridoxamine 5'-phosphate oxidase Alr4036 family FMN-binding" evidence="1">
    <location>
        <begin position="2"/>
        <end position="102"/>
    </location>
</feature>
<dbReference type="EMBL" id="MVBO01000002">
    <property type="protein sequence ID" value="OZJ06760.1"/>
    <property type="molecule type" value="Genomic_DNA"/>
</dbReference>
<proteinExistence type="predicted"/>
<dbReference type="SUPFAM" id="SSF50475">
    <property type="entry name" value="FMN-binding split barrel"/>
    <property type="match status" value="1"/>
</dbReference>
<evidence type="ECO:0000313" key="3">
    <source>
        <dbReference type="Proteomes" id="UP000242875"/>
    </source>
</evidence>
<dbReference type="OrthoDB" id="434253at2759"/>
<dbReference type="AlphaFoldDB" id="A0A261Y800"/>
<name>A0A261Y800_9FUNG</name>
<evidence type="ECO:0000313" key="2">
    <source>
        <dbReference type="EMBL" id="OZJ06760.1"/>
    </source>
</evidence>
<protein>
    <recommendedName>
        <fullName evidence="1">Pyridoxamine 5'-phosphate oxidase Alr4036 family FMN-binding domain-containing protein</fullName>
    </recommendedName>
</protein>
<comment type="caution">
    <text evidence="2">The sequence shown here is derived from an EMBL/GenBank/DDBJ whole genome shotgun (WGS) entry which is preliminary data.</text>
</comment>
<reference evidence="2 3" key="1">
    <citation type="journal article" date="2017" name="Mycologia">
        <title>Bifiguratus adelaidae, gen. et sp. nov., a new member of Mucoromycotina in endophytic and soil-dwelling habitats.</title>
        <authorList>
            <person name="Torres-Cruz T.J."/>
            <person name="Billingsley Tobias T.L."/>
            <person name="Almatruk M."/>
            <person name="Hesse C."/>
            <person name="Kuske C.R."/>
            <person name="Desiro A."/>
            <person name="Benucci G.M."/>
            <person name="Bonito G."/>
            <person name="Stajich J.E."/>
            <person name="Dunlap C."/>
            <person name="Arnold A.E."/>
            <person name="Porras-Alfaro A."/>
        </authorList>
    </citation>
    <scope>NUCLEOTIDE SEQUENCE [LARGE SCALE GENOMIC DNA]</scope>
    <source>
        <strain evidence="2 3">AZ0501</strain>
    </source>
</reference>
<dbReference type="InterPro" id="IPR012349">
    <property type="entry name" value="Split_barrel_FMN-bd"/>
</dbReference>
<organism evidence="2 3">
    <name type="scientific">Bifiguratus adelaidae</name>
    <dbReference type="NCBI Taxonomy" id="1938954"/>
    <lineage>
        <taxon>Eukaryota</taxon>
        <taxon>Fungi</taxon>
        <taxon>Fungi incertae sedis</taxon>
        <taxon>Mucoromycota</taxon>
        <taxon>Mucoromycotina</taxon>
        <taxon>Endogonomycetes</taxon>
        <taxon>Endogonales</taxon>
        <taxon>Endogonales incertae sedis</taxon>
        <taxon>Bifiguratus</taxon>
    </lineage>
</organism>
<dbReference type="Gene3D" id="2.30.110.10">
    <property type="entry name" value="Electron Transport, Fmn-binding Protein, Chain A"/>
    <property type="match status" value="1"/>
</dbReference>
<dbReference type="PANTHER" id="PTHR28243">
    <property type="entry name" value="AGL049CP"/>
    <property type="match status" value="1"/>
</dbReference>
<dbReference type="Proteomes" id="UP000242875">
    <property type="component" value="Unassembled WGS sequence"/>
</dbReference>
<evidence type="ECO:0000259" key="1">
    <source>
        <dbReference type="Pfam" id="PF12766"/>
    </source>
</evidence>
<accession>A0A261Y800</accession>
<dbReference type="Pfam" id="PF12766">
    <property type="entry name" value="Pyridox_oxase_2"/>
    <property type="match status" value="1"/>
</dbReference>
<dbReference type="InterPro" id="IPR024624">
    <property type="entry name" value="Pyridox_Oxase_Alr4036_FMN-bd"/>
</dbReference>
<dbReference type="GO" id="GO:0010181">
    <property type="term" value="F:FMN binding"/>
    <property type="evidence" value="ECO:0007669"/>
    <property type="project" value="InterPro"/>
</dbReference>